<comment type="caution">
    <text evidence="10">The sequence shown here is derived from an EMBL/GenBank/DDBJ whole genome shotgun (WGS) entry which is preliminary data.</text>
</comment>
<evidence type="ECO:0000256" key="8">
    <source>
        <dbReference type="ARBA" id="ARBA00037998"/>
    </source>
</evidence>
<feature type="transmembrane region" description="Helical" evidence="9">
    <location>
        <begin position="12"/>
        <end position="30"/>
    </location>
</feature>
<dbReference type="GO" id="GO:0005886">
    <property type="term" value="C:plasma membrane"/>
    <property type="evidence" value="ECO:0007669"/>
    <property type="project" value="UniProtKB-SubCell"/>
</dbReference>
<gene>
    <name evidence="10" type="ORF">BMI79_12610</name>
</gene>
<dbReference type="SUPFAM" id="SSF81665">
    <property type="entry name" value="Calcium ATPase, transmembrane domain M"/>
    <property type="match status" value="1"/>
</dbReference>
<comment type="subcellular location">
    <subcellularLocation>
        <location evidence="1">Cell inner membrane</location>
        <topology evidence="1">Multi-pass membrane protein</topology>
    </subcellularLocation>
</comment>
<keyword evidence="2" id="KW-0813">Transport</keyword>
<dbReference type="Proteomes" id="UP000216021">
    <property type="component" value="Unassembled WGS sequence"/>
</dbReference>
<evidence type="ECO:0000256" key="1">
    <source>
        <dbReference type="ARBA" id="ARBA00004429"/>
    </source>
</evidence>
<keyword evidence="5" id="KW-0029">Amino-acid transport</keyword>
<feature type="transmembrane region" description="Helical" evidence="9">
    <location>
        <begin position="225"/>
        <end position="249"/>
    </location>
</feature>
<evidence type="ECO:0000256" key="6">
    <source>
        <dbReference type="ARBA" id="ARBA00022989"/>
    </source>
</evidence>
<dbReference type="InterPro" id="IPR001851">
    <property type="entry name" value="ABC_transp_permease"/>
</dbReference>
<keyword evidence="7 9" id="KW-0472">Membrane</keyword>
<dbReference type="InterPro" id="IPR023298">
    <property type="entry name" value="ATPase_P-typ_TM_dom_sf"/>
</dbReference>
<dbReference type="CDD" id="cd06582">
    <property type="entry name" value="TM_PBP1_LivH_like"/>
    <property type="match status" value="1"/>
</dbReference>
<evidence type="ECO:0000313" key="11">
    <source>
        <dbReference type="Proteomes" id="UP000216021"/>
    </source>
</evidence>
<keyword evidence="6 9" id="KW-1133">Transmembrane helix</keyword>
<feature type="transmembrane region" description="Helical" evidence="9">
    <location>
        <begin position="136"/>
        <end position="156"/>
    </location>
</feature>
<feature type="transmembrane region" description="Helical" evidence="9">
    <location>
        <begin position="191"/>
        <end position="213"/>
    </location>
</feature>
<evidence type="ECO:0000256" key="9">
    <source>
        <dbReference type="SAM" id="Phobius"/>
    </source>
</evidence>
<dbReference type="RefSeq" id="WP_076942556.1">
    <property type="nucleotide sequence ID" value="NZ_MOXD01000006.1"/>
</dbReference>
<dbReference type="PANTHER" id="PTHR11795">
    <property type="entry name" value="BRANCHED-CHAIN AMINO ACID TRANSPORT SYSTEM PERMEASE PROTEIN LIVH"/>
    <property type="match status" value="1"/>
</dbReference>
<dbReference type="PANTHER" id="PTHR11795:SF445">
    <property type="entry name" value="AMINO ACID ABC TRANSPORTER PERMEASE PROTEIN"/>
    <property type="match status" value="1"/>
</dbReference>
<evidence type="ECO:0000256" key="5">
    <source>
        <dbReference type="ARBA" id="ARBA00022970"/>
    </source>
</evidence>
<evidence type="ECO:0000256" key="2">
    <source>
        <dbReference type="ARBA" id="ARBA00022448"/>
    </source>
</evidence>
<accession>A0A1S8CJR0</accession>
<evidence type="ECO:0000256" key="7">
    <source>
        <dbReference type="ARBA" id="ARBA00023136"/>
    </source>
</evidence>
<evidence type="ECO:0000313" key="10">
    <source>
        <dbReference type="EMBL" id="OMQ22349.1"/>
    </source>
</evidence>
<comment type="similarity">
    <text evidence="8">Belongs to the binding-protein-dependent transport system permease family. LivHM subfamily.</text>
</comment>
<keyword evidence="3" id="KW-1003">Cell membrane</keyword>
<keyword evidence="11" id="KW-1185">Reference proteome</keyword>
<dbReference type="GO" id="GO:0006865">
    <property type="term" value="P:amino acid transport"/>
    <property type="evidence" value="ECO:0007669"/>
    <property type="project" value="UniProtKB-KW"/>
</dbReference>
<feature type="transmembrane region" description="Helical" evidence="9">
    <location>
        <begin position="261"/>
        <end position="278"/>
    </location>
</feature>
<feature type="transmembrane region" description="Helical" evidence="9">
    <location>
        <begin position="96"/>
        <end position="116"/>
    </location>
</feature>
<proteinExistence type="inferred from homology"/>
<protein>
    <submittedName>
        <fullName evidence="10">Branched-chain amino acid ABC transporter permease</fullName>
    </submittedName>
</protein>
<name>A0A1S8CJR0_9GAMM</name>
<organism evidence="10 11">
    <name type="scientific">Serratia oryzae</name>
    <dbReference type="NCBI Taxonomy" id="2034155"/>
    <lineage>
        <taxon>Bacteria</taxon>
        <taxon>Pseudomonadati</taxon>
        <taxon>Pseudomonadota</taxon>
        <taxon>Gammaproteobacteria</taxon>
        <taxon>Enterobacterales</taxon>
        <taxon>Yersiniaceae</taxon>
        <taxon>Serratia</taxon>
    </lineage>
</organism>
<dbReference type="EMBL" id="MOXD01000006">
    <property type="protein sequence ID" value="OMQ22349.1"/>
    <property type="molecule type" value="Genomic_DNA"/>
</dbReference>
<keyword evidence="4 9" id="KW-0812">Transmembrane</keyword>
<dbReference type="GO" id="GO:0022857">
    <property type="term" value="F:transmembrane transporter activity"/>
    <property type="evidence" value="ECO:0007669"/>
    <property type="project" value="InterPro"/>
</dbReference>
<feature type="transmembrane region" description="Helical" evidence="9">
    <location>
        <begin position="64"/>
        <end position="84"/>
    </location>
</feature>
<reference evidence="10 11" key="1">
    <citation type="submission" date="2016-11" db="EMBL/GenBank/DDBJ databases">
        <title>Rahnella oryzae sp. nov., isolated from rice root.</title>
        <authorList>
            <person name="Zhang X.-X."/>
            <person name="Zhang J."/>
        </authorList>
    </citation>
    <scope>NUCLEOTIDE SEQUENCE [LARGE SCALE GENOMIC DNA]</scope>
    <source>
        <strain evidence="10 11">J11-6</strain>
    </source>
</reference>
<evidence type="ECO:0000256" key="3">
    <source>
        <dbReference type="ARBA" id="ARBA00022475"/>
    </source>
</evidence>
<evidence type="ECO:0000256" key="4">
    <source>
        <dbReference type="ARBA" id="ARBA00022692"/>
    </source>
</evidence>
<dbReference type="AlphaFoldDB" id="A0A1S8CJR0"/>
<dbReference type="InterPro" id="IPR052157">
    <property type="entry name" value="BCAA_transport_permease"/>
</dbReference>
<dbReference type="OrthoDB" id="9807115at2"/>
<dbReference type="STRING" id="2034155.BMI79_12610"/>
<dbReference type="Pfam" id="PF02653">
    <property type="entry name" value="BPD_transp_2"/>
    <property type="match status" value="1"/>
</dbReference>
<sequence length="290" mass="31111">MTELLLQSLYSGLLAGSVYALVALGLALVFGIMRLVNLAHGELVLLAGYIAYTFESSTGFGPLWSIPLAFVVVCAAALGIYALLSRIKIDRELNSLLLTYGVGVILTNLILLIWNANIRSSSSVWLQEPIVIGDLYAMQGELVAFVMSLLLLVLLWKWLARSWYGRAVRAVSSHREAAMLMGINPKQTEMISFLLAGMMASVAGVAIYCTRVIQPSLGEALTIKAFIITVLAGIGSIPGVLVGAIVIGVAEAMSATLLNPAWQDLISMGLFLLVLFLRPNGLFGAVRRQG</sequence>